<sequence>MTAEQIHALSKQDAYALGQQVFATVLSSPDTKYRVKWKRPPNRDELEDLAKQGMPIVIDKRMPDVTSLCHSLLSLATSASSSPVVIQSLPNSRPRPIIWHFRNAALFQMDIDFHGADFGEVVRDLSAKTDTHPNENKEVDTPNLYGATLRVYRRATWLTPELYALLEDDEGTVDGQMHLSVISRAEYDTWAKAHAKKGSLD</sequence>
<dbReference type="AlphaFoldDB" id="A0A1I6M9I2"/>
<keyword evidence="2" id="KW-1185">Reference proteome</keyword>
<dbReference type="Proteomes" id="UP000199024">
    <property type="component" value="Unassembled WGS sequence"/>
</dbReference>
<proteinExistence type="predicted"/>
<reference evidence="1 2" key="1">
    <citation type="submission" date="2016-10" db="EMBL/GenBank/DDBJ databases">
        <authorList>
            <person name="de Groot N.N."/>
        </authorList>
    </citation>
    <scope>NUCLEOTIDE SEQUENCE [LARGE SCALE GENOMIC DNA]</scope>
    <source>
        <strain evidence="1 2">DSM 21001</strain>
    </source>
</reference>
<accession>A0A1I6M9I2</accession>
<gene>
    <name evidence="1" type="ORF">SAMN05421771_2078</name>
</gene>
<protein>
    <submittedName>
        <fullName evidence="1">Uncharacterized protein</fullName>
    </submittedName>
</protein>
<evidence type="ECO:0000313" key="1">
    <source>
        <dbReference type="EMBL" id="SFS12192.1"/>
    </source>
</evidence>
<evidence type="ECO:0000313" key="2">
    <source>
        <dbReference type="Proteomes" id="UP000199024"/>
    </source>
</evidence>
<organism evidence="1 2">
    <name type="scientific">Granulicella pectinivorans</name>
    <dbReference type="NCBI Taxonomy" id="474950"/>
    <lineage>
        <taxon>Bacteria</taxon>
        <taxon>Pseudomonadati</taxon>
        <taxon>Acidobacteriota</taxon>
        <taxon>Terriglobia</taxon>
        <taxon>Terriglobales</taxon>
        <taxon>Acidobacteriaceae</taxon>
        <taxon>Granulicella</taxon>
    </lineage>
</organism>
<dbReference type="EMBL" id="FOZL01000001">
    <property type="protein sequence ID" value="SFS12192.1"/>
    <property type="molecule type" value="Genomic_DNA"/>
</dbReference>
<name>A0A1I6M9I2_9BACT</name>